<evidence type="ECO:0000313" key="3">
    <source>
        <dbReference type="EMBL" id="RQH02648.1"/>
    </source>
</evidence>
<dbReference type="InterPro" id="IPR058387">
    <property type="entry name" value="DUF8074"/>
</dbReference>
<dbReference type="EMBL" id="REFZ01000002">
    <property type="protein sequence ID" value="RQH02648.1"/>
    <property type="molecule type" value="Genomic_DNA"/>
</dbReference>
<gene>
    <name evidence="3" type="ORF">EA472_04955</name>
</gene>
<sequence>MQITSANVAVLLYNYGVVLSAAYITMAYGIDDRMTILVLGFVFAVFWTVYFQFSMIDKVAPASNDEDED</sequence>
<reference evidence="3 4" key="1">
    <citation type="submission" date="2018-10" db="EMBL/GenBank/DDBJ databases">
        <title>Natrarchaeobius chitinivorans gen. nov., sp. nov., and Natrarchaeobius haloalkaliphilus sp. nov., alkaliphilic, chitin-utilizing haloarchaea from hypersaline alkaline lakes.</title>
        <authorList>
            <person name="Sorokin D.Y."/>
            <person name="Elcheninov A.G."/>
            <person name="Kostrikina N.A."/>
            <person name="Bale N.J."/>
            <person name="Sinninghe Damste J.S."/>
            <person name="Khijniak T.V."/>
            <person name="Kublanov I.V."/>
            <person name="Toshchakov S.V."/>
        </authorList>
    </citation>
    <scope>NUCLEOTIDE SEQUENCE [LARGE SCALE GENOMIC DNA]</scope>
    <source>
        <strain evidence="3 4">AArcht7</strain>
    </source>
</reference>
<keyword evidence="1" id="KW-0812">Transmembrane</keyword>
<feature type="domain" description="DUF8074" evidence="2">
    <location>
        <begin position="1"/>
        <end position="68"/>
    </location>
</feature>
<keyword evidence="1" id="KW-1133">Transmembrane helix</keyword>
<evidence type="ECO:0000256" key="1">
    <source>
        <dbReference type="SAM" id="Phobius"/>
    </source>
</evidence>
<dbReference type="OrthoDB" id="200317at2157"/>
<accession>A0A3N6MHM3</accession>
<dbReference type="AlphaFoldDB" id="A0A3N6MHM3"/>
<dbReference type="Pfam" id="PF26275">
    <property type="entry name" value="DUF8074"/>
    <property type="match status" value="1"/>
</dbReference>
<evidence type="ECO:0000259" key="2">
    <source>
        <dbReference type="Pfam" id="PF26275"/>
    </source>
</evidence>
<comment type="caution">
    <text evidence="3">The sequence shown here is derived from an EMBL/GenBank/DDBJ whole genome shotgun (WGS) entry which is preliminary data.</text>
</comment>
<keyword evidence="4" id="KW-1185">Reference proteome</keyword>
<protein>
    <recommendedName>
        <fullName evidence="2">DUF8074 domain-containing protein</fullName>
    </recommendedName>
</protein>
<feature type="transmembrane region" description="Helical" evidence="1">
    <location>
        <begin position="36"/>
        <end position="53"/>
    </location>
</feature>
<proteinExistence type="predicted"/>
<dbReference type="Proteomes" id="UP000281431">
    <property type="component" value="Unassembled WGS sequence"/>
</dbReference>
<name>A0A3N6MHM3_NATCH</name>
<keyword evidence="1" id="KW-0472">Membrane</keyword>
<evidence type="ECO:0000313" key="4">
    <source>
        <dbReference type="Proteomes" id="UP000281431"/>
    </source>
</evidence>
<feature type="transmembrane region" description="Helical" evidence="1">
    <location>
        <begin position="12"/>
        <end position="30"/>
    </location>
</feature>
<organism evidence="3 4">
    <name type="scientific">Natrarchaeobius chitinivorans</name>
    <dbReference type="NCBI Taxonomy" id="1679083"/>
    <lineage>
        <taxon>Archaea</taxon>
        <taxon>Methanobacteriati</taxon>
        <taxon>Methanobacteriota</taxon>
        <taxon>Stenosarchaea group</taxon>
        <taxon>Halobacteria</taxon>
        <taxon>Halobacteriales</taxon>
        <taxon>Natrialbaceae</taxon>
        <taxon>Natrarchaeobius</taxon>
    </lineage>
</organism>